<evidence type="ECO:0008006" key="3">
    <source>
        <dbReference type="Google" id="ProtNLM"/>
    </source>
</evidence>
<dbReference type="Proteomes" id="UP000199531">
    <property type="component" value="Unassembled WGS sequence"/>
</dbReference>
<dbReference type="STRING" id="1121117.SAMN02745977_01498"/>
<evidence type="ECO:0000313" key="1">
    <source>
        <dbReference type="EMBL" id="SEN53500.1"/>
    </source>
</evidence>
<accession>A0A1H8HBL1</accession>
<dbReference type="EMBL" id="FOCW01000002">
    <property type="protein sequence ID" value="SEN53500.1"/>
    <property type="molecule type" value="Genomic_DNA"/>
</dbReference>
<gene>
    <name evidence="1" type="ORF">SAMN02745977_01498</name>
</gene>
<proteinExistence type="predicted"/>
<sequence length="192" mass="22118">MRFAPRRPLTAAEIALVQPLFRDGLDYMQIRIQSGGWLGLPHMTRAALAHGNTLVFPPRLVHHDFAEANDATKVWFVHELVHAWQWQRGFRLWRHGARLALRGGYGKLQRAYRYQHLLPHTERFCDLNMEQQADLIAHYFDAAFLQGDGSVHDRTRHVEQLPHYRALLADFLVNPCNLALVPARGAHRAPLV</sequence>
<dbReference type="RefSeq" id="WP_091816048.1">
    <property type="nucleotide sequence ID" value="NZ_FOCW01000002.1"/>
</dbReference>
<keyword evidence="2" id="KW-1185">Reference proteome</keyword>
<evidence type="ECO:0000313" key="2">
    <source>
        <dbReference type="Proteomes" id="UP000199531"/>
    </source>
</evidence>
<protein>
    <recommendedName>
        <fullName evidence="3">Type IV secretion protein Rhs</fullName>
    </recommendedName>
</protein>
<name>A0A1H8HBL1_9BURK</name>
<organism evidence="1 2">
    <name type="scientific">Brachymonas denitrificans DSM 15123</name>
    <dbReference type="NCBI Taxonomy" id="1121117"/>
    <lineage>
        <taxon>Bacteria</taxon>
        <taxon>Pseudomonadati</taxon>
        <taxon>Pseudomonadota</taxon>
        <taxon>Betaproteobacteria</taxon>
        <taxon>Burkholderiales</taxon>
        <taxon>Comamonadaceae</taxon>
        <taxon>Brachymonas</taxon>
    </lineage>
</organism>
<reference evidence="1 2" key="1">
    <citation type="submission" date="2016-10" db="EMBL/GenBank/DDBJ databases">
        <authorList>
            <person name="de Groot N.N."/>
        </authorList>
    </citation>
    <scope>NUCLEOTIDE SEQUENCE [LARGE SCALE GENOMIC DNA]</scope>
    <source>
        <strain evidence="1 2">DSM 15123</strain>
    </source>
</reference>
<dbReference type="OrthoDB" id="8686772at2"/>
<dbReference type="AlphaFoldDB" id="A0A1H8HBL1"/>